<evidence type="ECO:0000313" key="1">
    <source>
        <dbReference type="EMBL" id="BBI60560.1"/>
    </source>
</evidence>
<protein>
    <submittedName>
        <fullName evidence="1">Uncharacterized protein</fullName>
    </submittedName>
</protein>
<sequence>MYLWLTGYDIQVGLGVNHRLRMNPLWSDLETHVLEASSDLEVRGKCFYPEERKGEKFVITLRGSPSPVEFARTVADIQQRDADGMPRYRTYRGYQVPVFECPKGVARLRRERRADAWKAWMYVPESYIDNCLAILRTKAAQYIYIHEHIIEKERWINSFSVQSNDPTE</sequence>
<name>A0A455U3A8_9GAMM</name>
<dbReference type="EMBL" id="AP019514">
    <property type="protein sequence ID" value="BBI60560.1"/>
    <property type="molecule type" value="Genomic_DNA"/>
</dbReference>
<dbReference type="AlphaFoldDB" id="A0A455U3A8"/>
<organism evidence="1 2">
    <name type="scientific">Vreelandella sulfidaeris</name>
    <dbReference type="NCBI Taxonomy" id="115553"/>
    <lineage>
        <taxon>Bacteria</taxon>
        <taxon>Pseudomonadati</taxon>
        <taxon>Pseudomonadota</taxon>
        <taxon>Gammaproteobacteria</taxon>
        <taxon>Oceanospirillales</taxon>
        <taxon>Halomonadaceae</taxon>
        <taxon>Vreelandella</taxon>
    </lineage>
</organism>
<dbReference type="Proteomes" id="UP000320231">
    <property type="component" value="Chromosome"/>
</dbReference>
<proteinExistence type="predicted"/>
<reference evidence="1 2" key="1">
    <citation type="journal article" date="2019" name="Microbiol. Resour. Announc.">
        <title>Complete Genome Sequence of Halomonas sulfidaeris Strain Esulfide1 Isolated from a Metal Sulfide Rock at a Depth of 2,200 Meters, Obtained Using Nanopore Sequencing.</title>
        <authorList>
            <person name="Saito M."/>
            <person name="Nishigata A."/>
            <person name="Galipon J."/>
            <person name="Arakawa K."/>
        </authorList>
    </citation>
    <scope>NUCLEOTIDE SEQUENCE [LARGE SCALE GENOMIC DNA]</scope>
    <source>
        <strain evidence="1 2">ATCC BAA-803</strain>
    </source>
</reference>
<evidence type="ECO:0000313" key="2">
    <source>
        <dbReference type="Proteomes" id="UP000320231"/>
    </source>
</evidence>
<gene>
    <name evidence="1" type="ORF">HSBAA_18660</name>
</gene>
<dbReference type="KEGG" id="hsr:HSBAA_18660"/>
<accession>A0A455U3A8</accession>